<organism evidence="4 5">
    <name type="scientific">Jeotgalibacillus salarius</name>
    <dbReference type="NCBI Taxonomy" id="546023"/>
    <lineage>
        <taxon>Bacteria</taxon>
        <taxon>Bacillati</taxon>
        <taxon>Bacillota</taxon>
        <taxon>Bacilli</taxon>
        <taxon>Bacillales</taxon>
        <taxon>Caryophanaceae</taxon>
        <taxon>Jeotgalibacillus</taxon>
    </lineage>
</organism>
<name>A0A4Y8LHG4_9BACL</name>
<evidence type="ECO:0000259" key="3">
    <source>
        <dbReference type="PROSITE" id="PS50977"/>
    </source>
</evidence>
<keyword evidence="5" id="KW-1185">Reference proteome</keyword>
<dbReference type="GO" id="GO:0003677">
    <property type="term" value="F:DNA binding"/>
    <property type="evidence" value="ECO:0007669"/>
    <property type="project" value="UniProtKB-UniRule"/>
</dbReference>
<feature type="domain" description="HTH tetR-type" evidence="3">
    <location>
        <begin position="55"/>
        <end position="117"/>
    </location>
</feature>
<evidence type="ECO:0000313" key="4">
    <source>
        <dbReference type="EMBL" id="TFE02260.1"/>
    </source>
</evidence>
<dbReference type="InterPro" id="IPR009057">
    <property type="entry name" value="Homeodomain-like_sf"/>
</dbReference>
<feature type="DNA-binding region" description="H-T-H motif" evidence="2">
    <location>
        <begin position="80"/>
        <end position="99"/>
    </location>
</feature>
<dbReference type="PANTHER" id="PTHR43479:SF16">
    <property type="entry name" value="HTH TETR-TYPE DOMAIN-CONTAINING PROTEIN"/>
    <property type="match status" value="1"/>
</dbReference>
<reference evidence="4 5" key="1">
    <citation type="submission" date="2019-03" db="EMBL/GenBank/DDBJ databases">
        <authorList>
            <person name="Yang Y."/>
        </authorList>
    </citation>
    <scope>NUCLEOTIDE SEQUENCE [LARGE SCALE GENOMIC DNA]</scope>
    <source>
        <strain evidence="4 5">ASL-1</strain>
    </source>
</reference>
<gene>
    <name evidence="4" type="ORF">E2626_06685</name>
</gene>
<proteinExistence type="predicted"/>
<accession>A0A4Y8LHG4</accession>
<dbReference type="AlphaFoldDB" id="A0A4Y8LHG4"/>
<dbReference type="OrthoDB" id="9810250at2"/>
<dbReference type="InterPro" id="IPR001647">
    <property type="entry name" value="HTH_TetR"/>
</dbReference>
<dbReference type="PANTHER" id="PTHR43479">
    <property type="entry name" value="ACREF/ENVCD OPERON REPRESSOR-RELATED"/>
    <property type="match status" value="1"/>
</dbReference>
<protein>
    <submittedName>
        <fullName evidence="4">TetR/AcrR family transcriptional regulator</fullName>
    </submittedName>
</protein>
<dbReference type="InterPro" id="IPR050624">
    <property type="entry name" value="HTH-type_Tx_Regulator"/>
</dbReference>
<dbReference type="PROSITE" id="PS50977">
    <property type="entry name" value="HTH_TETR_2"/>
    <property type="match status" value="1"/>
</dbReference>
<comment type="caution">
    <text evidence="4">The sequence shown here is derived from an EMBL/GenBank/DDBJ whole genome shotgun (WGS) entry which is preliminary data.</text>
</comment>
<dbReference type="SUPFAM" id="SSF46689">
    <property type="entry name" value="Homeodomain-like"/>
    <property type="match status" value="1"/>
</dbReference>
<dbReference type="EMBL" id="SORX01000003">
    <property type="protein sequence ID" value="TFE02260.1"/>
    <property type="molecule type" value="Genomic_DNA"/>
</dbReference>
<evidence type="ECO:0000313" key="5">
    <source>
        <dbReference type="Proteomes" id="UP000297776"/>
    </source>
</evidence>
<dbReference type="Gene3D" id="1.10.357.10">
    <property type="entry name" value="Tetracycline Repressor, domain 2"/>
    <property type="match status" value="1"/>
</dbReference>
<sequence length="224" mass="26687">MLKRFCHSNHPFYIKITEFIIKDSLLVLNDQFFYNVQINDSVGDVSMKKEDLRVKRTRKLLFDSLIRLLNKPGITFEGVTVQQICEDAMVHRSTFYSHYTDKYDLFIVELGRLDDRLDAADRVMRLKKPFTMMQKLDYLEELEHVFLANQNDTYLANRLQQSFKKNIERDLTLLSAEADKLDVPLDMYAEFHSGTIAMLHMWWLRQDKVYTAEEMDIYFERLMG</sequence>
<dbReference type="Proteomes" id="UP000297776">
    <property type="component" value="Unassembled WGS sequence"/>
</dbReference>
<evidence type="ECO:0000256" key="2">
    <source>
        <dbReference type="PROSITE-ProRule" id="PRU00335"/>
    </source>
</evidence>
<keyword evidence="1 2" id="KW-0238">DNA-binding</keyword>
<evidence type="ECO:0000256" key="1">
    <source>
        <dbReference type="ARBA" id="ARBA00023125"/>
    </source>
</evidence>